<proteinExistence type="inferred from homology"/>
<evidence type="ECO:0000313" key="10">
    <source>
        <dbReference type="Proteomes" id="UP001597221"/>
    </source>
</evidence>
<evidence type="ECO:0000256" key="6">
    <source>
        <dbReference type="ARBA" id="ARBA00093785"/>
    </source>
</evidence>
<protein>
    <recommendedName>
        <fullName evidence="7">Flagellar protein FliT</fullName>
    </recommendedName>
</protein>
<keyword evidence="10" id="KW-1185">Reference proteome</keyword>
<keyword evidence="9" id="KW-0969">Cilium</keyword>
<sequence>MIDDLKKVHELTLQLQKLLEDPISSGEREVVIEQLNELIEERGKYMEHISPPYTDEEKHLGERIFRMNVDIQAKMQHIFSDLKLEMKRMKKQKKTQQSYINPYKNVSSSDGSFLDKKK</sequence>
<evidence type="ECO:0000256" key="5">
    <source>
        <dbReference type="ARBA" id="ARBA00093765"/>
    </source>
</evidence>
<dbReference type="InterPro" id="IPR008622">
    <property type="entry name" value="FliT"/>
</dbReference>
<accession>A0ABW4HPB4</accession>
<comment type="caution">
    <text evidence="9">The sequence shown here is derived from an EMBL/GenBank/DDBJ whole genome shotgun (WGS) entry which is preliminary data.</text>
</comment>
<comment type="similarity">
    <text evidence="6">Belongs to the bacillales FliT family.</text>
</comment>
<feature type="compositionally biased region" description="Polar residues" evidence="8">
    <location>
        <begin position="98"/>
        <end position="111"/>
    </location>
</feature>
<keyword evidence="9" id="KW-0282">Flagellum</keyword>
<keyword evidence="2" id="KW-0963">Cytoplasm</keyword>
<keyword evidence="3" id="KW-1005">Bacterial flagellum biogenesis</keyword>
<reference evidence="10" key="1">
    <citation type="journal article" date="2019" name="Int. J. Syst. Evol. Microbiol.">
        <title>The Global Catalogue of Microorganisms (GCM) 10K type strain sequencing project: providing services to taxonomists for standard genome sequencing and annotation.</title>
        <authorList>
            <consortium name="The Broad Institute Genomics Platform"/>
            <consortium name="The Broad Institute Genome Sequencing Center for Infectious Disease"/>
            <person name="Wu L."/>
            <person name="Ma J."/>
        </authorList>
    </citation>
    <scope>NUCLEOTIDE SEQUENCE [LARGE SCALE GENOMIC DNA]</scope>
    <source>
        <strain evidence="10">CGMCC 1.12376</strain>
    </source>
</reference>
<evidence type="ECO:0000256" key="2">
    <source>
        <dbReference type="ARBA" id="ARBA00022490"/>
    </source>
</evidence>
<gene>
    <name evidence="9" type="ORF">ACFSBH_06755</name>
</gene>
<evidence type="ECO:0000256" key="1">
    <source>
        <dbReference type="ARBA" id="ARBA00004514"/>
    </source>
</evidence>
<comment type="subcellular location">
    <subcellularLocation>
        <location evidence="1">Cytoplasm</location>
        <location evidence="1">Cytosol</location>
    </subcellularLocation>
</comment>
<evidence type="ECO:0000256" key="4">
    <source>
        <dbReference type="ARBA" id="ARBA00023186"/>
    </source>
</evidence>
<keyword evidence="9" id="KW-0966">Cell projection</keyword>
<evidence type="ECO:0000313" key="9">
    <source>
        <dbReference type="EMBL" id="MFD1607346.1"/>
    </source>
</evidence>
<dbReference type="RefSeq" id="WP_251513065.1">
    <property type="nucleotide sequence ID" value="NZ_JAMBON010000009.1"/>
</dbReference>
<evidence type="ECO:0000256" key="8">
    <source>
        <dbReference type="SAM" id="MobiDB-lite"/>
    </source>
</evidence>
<dbReference type="Pfam" id="PF05400">
    <property type="entry name" value="FliT"/>
    <property type="match status" value="1"/>
</dbReference>
<dbReference type="Proteomes" id="UP001597221">
    <property type="component" value="Unassembled WGS sequence"/>
</dbReference>
<comment type="function">
    <text evidence="5">May act as an export chaperone for the filament capping protein FliD.</text>
</comment>
<dbReference type="EMBL" id="JBHUDE010000034">
    <property type="protein sequence ID" value="MFD1607346.1"/>
    <property type="molecule type" value="Genomic_DNA"/>
</dbReference>
<evidence type="ECO:0000256" key="7">
    <source>
        <dbReference type="ARBA" id="ARBA00093797"/>
    </source>
</evidence>
<feature type="region of interest" description="Disordered" evidence="8">
    <location>
        <begin position="93"/>
        <end position="118"/>
    </location>
</feature>
<evidence type="ECO:0000256" key="3">
    <source>
        <dbReference type="ARBA" id="ARBA00022795"/>
    </source>
</evidence>
<keyword evidence="4" id="KW-0143">Chaperone</keyword>
<organism evidence="9 10">
    <name type="scientific">Oceanobacillus luteolus</name>
    <dbReference type="NCBI Taxonomy" id="1274358"/>
    <lineage>
        <taxon>Bacteria</taxon>
        <taxon>Bacillati</taxon>
        <taxon>Bacillota</taxon>
        <taxon>Bacilli</taxon>
        <taxon>Bacillales</taxon>
        <taxon>Bacillaceae</taxon>
        <taxon>Oceanobacillus</taxon>
    </lineage>
</organism>
<name>A0ABW4HPB4_9BACI</name>